<dbReference type="GO" id="GO:0032259">
    <property type="term" value="P:methylation"/>
    <property type="evidence" value="ECO:0007669"/>
    <property type="project" value="UniProtKB-KW"/>
</dbReference>
<dbReference type="InterPro" id="IPR051419">
    <property type="entry name" value="Lys/N-term_MeTrsfase_sf"/>
</dbReference>
<reference evidence="5" key="1">
    <citation type="submission" date="2018-05" db="EMBL/GenBank/DDBJ databases">
        <authorList>
            <person name="Lanie J.A."/>
            <person name="Ng W.-L."/>
            <person name="Kazmierczak K.M."/>
            <person name="Andrzejewski T.M."/>
            <person name="Davidsen T.M."/>
            <person name="Wayne K.J."/>
            <person name="Tettelin H."/>
            <person name="Glass J.I."/>
            <person name="Rusch D."/>
            <person name="Podicherti R."/>
            <person name="Tsui H.-C.T."/>
            <person name="Winkler M.E."/>
        </authorList>
    </citation>
    <scope>NUCLEOTIDE SEQUENCE</scope>
</reference>
<organism evidence="5">
    <name type="scientific">marine metagenome</name>
    <dbReference type="NCBI Taxonomy" id="408172"/>
    <lineage>
        <taxon>unclassified sequences</taxon>
        <taxon>metagenomes</taxon>
        <taxon>ecological metagenomes</taxon>
    </lineage>
</organism>
<dbReference type="Gene3D" id="3.40.50.150">
    <property type="entry name" value="Vaccinia Virus protein VP39"/>
    <property type="match status" value="1"/>
</dbReference>
<comment type="similarity">
    <text evidence="1">Belongs to the methyltransferase superfamily.</text>
</comment>
<sequence length="185" mass="21579">MERKLQDGHVVDFIKYYNFEKNLKVLDCGCADGRNSEWLIAEGFEVTGVDFSQTVIERTQKRLPKGKFLVGDIRKLDEIEDNSFDFLIDAGALHVNYPPDILSIIKEYHRILKPSGKMFIRVFNKEDNKPHLIFFVNGDTMPVFGYSESVFTNHIKDYFNVKHKKYDPVYGMHGEGCNYYYLESI</sequence>
<gene>
    <name evidence="5" type="ORF">METZ01_LOCUS107123</name>
</gene>
<keyword evidence="3" id="KW-0808">Transferase</keyword>
<evidence type="ECO:0000259" key="4">
    <source>
        <dbReference type="Pfam" id="PF13649"/>
    </source>
</evidence>
<evidence type="ECO:0000313" key="5">
    <source>
        <dbReference type="EMBL" id="SVA54269.1"/>
    </source>
</evidence>
<feature type="domain" description="Methyltransferase" evidence="4">
    <location>
        <begin position="25"/>
        <end position="116"/>
    </location>
</feature>
<dbReference type="InterPro" id="IPR029063">
    <property type="entry name" value="SAM-dependent_MTases_sf"/>
</dbReference>
<dbReference type="InterPro" id="IPR041698">
    <property type="entry name" value="Methyltransf_25"/>
</dbReference>
<dbReference type="PANTHER" id="PTHR12176">
    <property type="entry name" value="SAM-DEPENDENT METHYLTRANSFERASE SUPERFAMILY PROTEIN"/>
    <property type="match status" value="1"/>
</dbReference>
<accession>A0A381WP13</accession>
<dbReference type="CDD" id="cd02440">
    <property type="entry name" value="AdoMet_MTases"/>
    <property type="match status" value="1"/>
</dbReference>
<evidence type="ECO:0000256" key="1">
    <source>
        <dbReference type="ARBA" id="ARBA00008361"/>
    </source>
</evidence>
<name>A0A381WP13_9ZZZZ</name>
<protein>
    <recommendedName>
        <fullName evidence="4">Methyltransferase domain-containing protein</fullName>
    </recommendedName>
</protein>
<dbReference type="Pfam" id="PF13649">
    <property type="entry name" value="Methyltransf_25"/>
    <property type="match status" value="1"/>
</dbReference>
<keyword evidence="2" id="KW-0489">Methyltransferase</keyword>
<dbReference type="AlphaFoldDB" id="A0A381WP13"/>
<proteinExistence type="inferred from homology"/>
<dbReference type="SUPFAM" id="SSF53335">
    <property type="entry name" value="S-adenosyl-L-methionine-dependent methyltransferases"/>
    <property type="match status" value="1"/>
</dbReference>
<dbReference type="EMBL" id="UINC01012425">
    <property type="protein sequence ID" value="SVA54269.1"/>
    <property type="molecule type" value="Genomic_DNA"/>
</dbReference>
<dbReference type="GO" id="GO:0008168">
    <property type="term" value="F:methyltransferase activity"/>
    <property type="evidence" value="ECO:0007669"/>
    <property type="project" value="UniProtKB-KW"/>
</dbReference>
<dbReference type="PANTHER" id="PTHR12176:SF80">
    <property type="entry name" value="EEF1A LYSINE METHYLTRANSFERASE 4"/>
    <property type="match status" value="1"/>
</dbReference>
<evidence type="ECO:0000256" key="3">
    <source>
        <dbReference type="ARBA" id="ARBA00022679"/>
    </source>
</evidence>
<evidence type="ECO:0000256" key="2">
    <source>
        <dbReference type="ARBA" id="ARBA00022603"/>
    </source>
</evidence>